<dbReference type="PANTHER" id="PTHR16932:SF18">
    <property type="entry name" value="INTERFERON, ALPHA-INDUCIBLE PROTEIN 27-LIKE 2"/>
    <property type="match status" value="1"/>
</dbReference>
<reference evidence="7" key="1">
    <citation type="journal article" date="2020" name="Nat. Commun.">
        <title>Large-scale genome sequencing of mycorrhizal fungi provides insights into the early evolution of symbiotic traits.</title>
        <authorList>
            <person name="Miyauchi S."/>
            <person name="Kiss E."/>
            <person name="Kuo A."/>
            <person name="Drula E."/>
            <person name="Kohler A."/>
            <person name="Sanchez-Garcia M."/>
            <person name="Morin E."/>
            <person name="Andreopoulos B."/>
            <person name="Barry K.W."/>
            <person name="Bonito G."/>
            <person name="Buee M."/>
            <person name="Carver A."/>
            <person name="Chen C."/>
            <person name="Cichocki N."/>
            <person name="Clum A."/>
            <person name="Culley D."/>
            <person name="Crous P.W."/>
            <person name="Fauchery L."/>
            <person name="Girlanda M."/>
            <person name="Hayes R.D."/>
            <person name="Keri Z."/>
            <person name="LaButti K."/>
            <person name="Lipzen A."/>
            <person name="Lombard V."/>
            <person name="Magnuson J."/>
            <person name="Maillard F."/>
            <person name="Murat C."/>
            <person name="Nolan M."/>
            <person name="Ohm R.A."/>
            <person name="Pangilinan J."/>
            <person name="Pereira M.F."/>
            <person name="Perotto S."/>
            <person name="Peter M."/>
            <person name="Pfister S."/>
            <person name="Riley R."/>
            <person name="Sitrit Y."/>
            <person name="Stielow J.B."/>
            <person name="Szollosi G."/>
            <person name="Zifcakova L."/>
            <person name="Stursova M."/>
            <person name="Spatafora J.W."/>
            <person name="Tedersoo L."/>
            <person name="Vaario L.M."/>
            <person name="Yamada A."/>
            <person name="Yan M."/>
            <person name="Wang P."/>
            <person name="Xu J."/>
            <person name="Bruns T."/>
            <person name="Baldrian P."/>
            <person name="Vilgalys R."/>
            <person name="Dunand C."/>
            <person name="Henrissat B."/>
            <person name="Grigoriev I.V."/>
            <person name="Hibbett D."/>
            <person name="Nagy L.G."/>
            <person name="Martin F.M."/>
        </authorList>
    </citation>
    <scope>NUCLEOTIDE SEQUENCE</scope>
    <source>
        <strain evidence="7">UH-Tt-Lm1</strain>
    </source>
</reference>
<reference evidence="7" key="2">
    <citation type="submission" date="2020-11" db="EMBL/GenBank/DDBJ databases">
        <authorList>
            <consortium name="DOE Joint Genome Institute"/>
            <person name="Kuo A."/>
            <person name="Miyauchi S."/>
            <person name="Kiss E."/>
            <person name="Drula E."/>
            <person name="Kohler A."/>
            <person name="Sanchez-Garcia M."/>
            <person name="Andreopoulos B."/>
            <person name="Barry K.W."/>
            <person name="Bonito G."/>
            <person name="Buee M."/>
            <person name="Carver A."/>
            <person name="Chen C."/>
            <person name="Cichocki N."/>
            <person name="Clum A."/>
            <person name="Culley D."/>
            <person name="Crous P.W."/>
            <person name="Fauchery L."/>
            <person name="Girlanda M."/>
            <person name="Hayes R."/>
            <person name="Keri Z."/>
            <person name="Labutti K."/>
            <person name="Lipzen A."/>
            <person name="Lombard V."/>
            <person name="Magnuson J."/>
            <person name="Maillard F."/>
            <person name="Morin E."/>
            <person name="Murat C."/>
            <person name="Nolan M."/>
            <person name="Ohm R."/>
            <person name="Pangilinan J."/>
            <person name="Pereira M."/>
            <person name="Perotto S."/>
            <person name="Peter M."/>
            <person name="Riley R."/>
            <person name="Sitrit Y."/>
            <person name="Stielow B."/>
            <person name="Szollosi G."/>
            <person name="Zifcakova L."/>
            <person name="Stursova M."/>
            <person name="Spatafora J.W."/>
            <person name="Tedersoo L."/>
            <person name="Vaario L.-M."/>
            <person name="Yamada A."/>
            <person name="Yan M."/>
            <person name="Wang P."/>
            <person name="Xu J."/>
            <person name="Bruns T."/>
            <person name="Baldrian P."/>
            <person name="Vilgalys R."/>
            <person name="Henrissat B."/>
            <person name="Grigoriev I.V."/>
            <person name="Hibbett D."/>
            <person name="Nagy L.G."/>
            <person name="Martin F.M."/>
        </authorList>
    </citation>
    <scope>NUCLEOTIDE SEQUENCE</scope>
    <source>
        <strain evidence="7">UH-Tt-Lm1</strain>
    </source>
</reference>
<proteinExistence type="inferred from homology"/>
<dbReference type="Gene3D" id="6.10.110.10">
    <property type="match status" value="1"/>
</dbReference>
<evidence type="ECO:0000256" key="6">
    <source>
        <dbReference type="SAM" id="Phobius"/>
    </source>
</evidence>
<name>A0A9P6L340_9AGAM</name>
<evidence type="ECO:0000256" key="5">
    <source>
        <dbReference type="ARBA" id="ARBA00023136"/>
    </source>
</evidence>
<comment type="similarity">
    <text evidence="2">Belongs to the IFI6/IFI27 family.</text>
</comment>
<dbReference type="Proteomes" id="UP000736335">
    <property type="component" value="Unassembled WGS sequence"/>
</dbReference>
<protein>
    <submittedName>
        <fullName evidence="7">Uncharacterized protein</fullName>
    </submittedName>
</protein>
<dbReference type="OrthoDB" id="440424at2759"/>
<comment type="caution">
    <text evidence="7">The sequence shown here is derived from an EMBL/GenBank/DDBJ whole genome shotgun (WGS) entry which is preliminary data.</text>
</comment>
<keyword evidence="8" id="KW-1185">Reference proteome</keyword>
<feature type="transmembrane region" description="Helical" evidence="6">
    <location>
        <begin position="188"/>
        <end position="206"/>
    </location>
</feature>
<keyword evidence="4 6" id="KW-1133">Transmembrane helix</keyword>
<dbReference type="AlphaFoldDB" id="A0A9P6L340"/>
<evidence type="ECO:0000256" key="1">
    <source>
        <dbReference type="ARBA" id="ARBA00004141"/>
    </source>
</evidence>
<dbReference type="EMBL" id="WIUZ02000017">
    <property type="protein sequence ID" value="KAF9780103.1"/>
    <property type="molecule type" value="Genomic_DNA"/>
</dbReference>
<feature type="transmembrane region" description="Helical" evidence="6">
    <location>
        <begin position="156"/>
        <end position="176"/>
    </location>
</feature>
<sequence>MVLHPDTITAIINNWDAPKYDGSQDVRPWLRAMEEICRIYGIPLVQMTEMAIKCTAGQASPVLTAMFDARVAEAGGWLWVDFKQCVIQIEDNYRRNMRDAPRDVTDGDFRSKHPYATAALAVTLIGVGTAVVIPAMTIGILGVIGFGPAGVAGGSFAAFLQSAICGGATGGAFSVFQSLGATMVAPSLISTFAGVGTAAAGTWLGLTSSITEDPPAVDN</sequence>
<dbReference type="PANTHER" id="PTHR16932">
    <property type="entry name" value="INTERFERON ALPHA-INDUCIBLE PROTEIN 27"/>
    <property type="match status" value="1"/>
</dbReference>
<evidence type="ECO:0000313" key="8">
    <source>
        <dbReference type="Proteomes" id="UP000736335"/>
    </source>
</evidence>
<dbReference type="InterPro" id="IPR038213">
    <property type="entry name" value="IFI6/IFI27-like_sf"/>
</dbReference>
<evidence type="ECO:0000256" key="4">
    <source>
        <dbReference type="ARBA" id="ARBA00022989"/>
    </source>
</evidence>
<comment type="subcellular location">
    <subcellularLocation>
        <location evidence="1">Membrane</location>
        <topology evidence="1">Multi-pass membrane protein</topology>
    </subcellularLocation>
</comment>
<dbReference type="GO" id="GO:0016020">
    <property type="term" value="C:membrane"/>
    <property type="evidence" value="ECO:0007669"/>
    <property type="project" value="UniProtKB-SubCell"/>
</dbReference>
<keyword evidence="3 6" id="KW-0812">Transmembrane</keyword>
<feature type="transmembrane region" description="Helical" evidence="6">
    <location>
        <begin position="118"/>
        <end position="144"/>
    </location>
</feature>
<keyword evidence="5 6" id="KW-0472">Membrane</keyword>
<gene>
    <name evidence="7" type="ORF">BJ322DRAFT_1084565</name>
</gene>
<organism evidence="7 8">
    <name type="scientific">Thelephora terrestris</name>
    <dbReference type="NCBI Taxonomy" id="56493"/>
    <lineage>
        <taxon>Eukaryota</taxon>
        <taxon>Fungi</taxon>
        <taxon>Dikarya</taxon>
        <taxon>Basidiomycota</taxon>
        <taxon>Agaricomycotina</taxon>
        <taxon>Agaricomycetes</taxon>
        <taxon>Thelephorales</taxon>
        <taxon>Thelephoraceae</taxon>
        <taxon>Thelephora</taxon>
    </lineage>
</organism>
<evidence type="ECO:0000313" key="7">
    <source>
        <dbReference type="EMBL" id="KAF9780103.1"/>
    </source>
</evidence>
<evidence type="ECO:0000256" key="2">
    <source>
        <dbReference type="ARBA" id="ARBA00007262"/>
    </source>
</evidence>
<evidence type="ECO:0000256" key="3">
    <source>
        <dbReference type="ARBA" id="ARBA00022692"/>
    </source>
</evidence>
<dbReference type="InterPro" id="IPR009311">
    <property type="entry name" value="IFI6/IFI27-like"/>
</dbReference>
<accession>A0A9P6L340</accession>